<dbReference type="Proteomes" id="UP001597114">
    <property type="component" value="Unassembled WGS sequence"/>
</dbReference>
<gene>
    <name evidence="2" type="ORF">ACFSJD_02005</name>
</gene>
<proteinExistence type="predicted"/>
<dbReference type="RefSeq" id="WP_344723075.1">
    <property type="nucleotide sequence ID" value="NZ_BAAAUS010000017.1"/>
</dbReference>
<organism evidence="2 3">
    <name type="scientific">Pseudonocardia yunnanensis</name>
    <dbReference type="NCBI Taxonomy" id="58107"/>
    <lineage>
        <taxon>Bacteria</taxon>
        <taxon>Bacillati</taxon>
        <taxon>Actinomycetota</taxon>
        <taxon>Actinomycetes</taxon>
        <taxon>Pseudonocardiales</taxon>
        <taxon>Pseudonocardiaceae</taxon>
        <taxon>Pseudonocardia</taxon>
    </lineage>
</organism>
<feature type="compositionally biased region" description="Basic and acidic residues" evidence="1">
    <location>
        <begin position="329"/>
        <end position="339"/>
    </location>
</feature>
<sequence>MPRRSNLLRTDEFATLCGATVVRVDDLVRLGLARSTIAHRCRAGGPWRRMVPGVVKLDNGPPTRADRRRAALLHAGHRAVLTGLDALELHGMERMPQPSGPVHVLVPTERRRSGSGLVLVERTERLPSAVPGRWPLAPIPRAALDAVRRIGDRDQVRGTLAEVVQRGRCTPADLGAELDLGSGRGSALPRTVLAEIGDGVRSAAEAEARALVLRSGLPAPLWNPALYDHTGRFIAMPDAWFDDVGMAWEIDSTEWHLSPADYERTLDRHAAMTAANVVVLHTQPSKLVHRSRDAVDELRRTYHNAACRPRPPLIAIPAPGLGRPARPSLSDDKATRTKALDSAWTTGTPVQT</sequence>
<comment type="caution">
    <text evidence="2">The sequence shown here is derived from an EMBL/GenBank/DDBJ whole genome shotgun (WGS) entry which is preliminary data.</text>
</comment>
<evidence type="ECO:0000256" key="1">
    <source>
        <dbReference type="SAM" id="MobiDB-lite"/>
    </source>
</evidence>
<protein>
    <recommendedName>
        <fullName evidence="4">Transcriptional regulator, AbiEi antitoxin, Type IV TA system</fullName>
    </recommendedName>
</protein>
<evidence type="ECO:0000313" key="2">
    <source>
        <dbReference type="EMBL" id="MFD1516242.1"/>
    </source>
</evidence>
<evidence type="ECO:0000313" key="3">
    <source>
        <dbReference type="Proteomes" id="UP001597114"/>
    </source>
</evidence>
<keyword evidence="3" id="KW-1185">Reference proteome</keyword>
<evidence type="ECO:0008006" key="4">
    <source>
        <dbReference type="Google" id="ProtNLM"/>
    </source>
</evidence>
<accession>A0ABW4EP87</accession>
<name>A0ABW4EP87_9PSEU</name>
<dbReference type="EMBL" id="JBHUCO010000002">
    <property type="protein sequence ID" value="MFD1516242.1"/>
    <property type="molecule type" value="Genomic_DNA"/>
</dbReference>
<feature type="region of interest" description="Disordered" evidence="1">
    <location>
        <begin position="313"/>
        <end position="352"/>
    </location>
</feature>
<reference evidence="3" key="1">
    <citation type="journal article" date="2019" name="Int. J. Syst. Evol. Microbiol.">
        <title>The Global Catalogue of Microorganisms (GCM) 10K type strain sequencing project: providing services to taxonomists for standard genome sequencing and annotation.</title>
        <authorList>
            <consortium name="The Broad Institute Genomics Platform"/>
            <consortium name="The Broad Institute Genome Sequencing Center for Infectious Disease"/>
            <person name="Wu L."/>
            <person name="Ma J."/>
        </authorList>
    </citation>
    <scope>NUCLEOTIDE SEQUENCE [LARGE SCALE GENOMIC DNA]</scope>
    <source>
        <strain evidence="3">CCM 7043</strain>
    </source>
</reference>
<feature type="compositionally biased region" description="Polar residues" evidence="1">
    <location>
        <begin position="343"/>
        <end position="352"/>
    </location>
</feature>